<dbReference type="CDD" id="cd01335">
    <property type="entry name" value="Radical_SAM"/>
    <property type="match status" value="1"/>
</dbReference>
<dbReference type="EMBL" id="QUNO01000014">
    <property type="protein sequence ID" value="REH38232.1"/>
    <property type="molecule type" value="Genomic_DNA"/>
</dbReference>
<gene>
    <name evidence="8" type="ORF">BCF44_114257</name>
</gene>
<dbReference type="PANTHER" id="PTHR11228">
    <property type="entry name" value="RADICAL SAM DOMAIN PROTEIN"/>
    <property type="match status" value="1"/>
</dbReference>
<evidence type="ECO:0000256" key="2">
    <source>
        <dbReference type="ARBA" id="ARBA00022485"/>
    </source>
</evidence>
<evidence type="ECO:0000313" key="8">
    <source>
        <dbReference type="EMBL" id="REH38232.1"/>
    </source>
</evidence>
<reference evidence="8 9" key="1">
    <citation type="submission" date="2018-08" db="EMBL/GenBank/DDBJ databases">
        <title>Genomic Encyclopedia of Archaeal and Bacterial Type Strains, Phase II (KMG-II): from individual species to whole genera.</title>
        <authorList>
            <person name="Goeker M."/>
        </authorList>
    </citation>
    <scope>NUCLEOTIDE SEQUENCE [LARGE SCALE GENOMIC DNA]</scope>
    <source>
        <strain evidence="8 9">DSM 45791</strain>
    </source>
</reference>
<dbReference type="SFLD" id="SFLDG01386">
    <property type="entry name" value="main_SPASM_domain-containing"/>
    <property type="match status" value="1"/>
</dbReference>
<keyword evidence="5" id="KW-0408">Iron</keyword>
<dbReference type="InterPro" id="IPR006638">
    <property type="entry name" value="Elp3/MiaA/NifB-like_rSAM"/>
</dbReference>
<evidence type="ECO:0000256" key="5">
    <source>
        <dbReference type="ARBA" id="ARBA00023004"/>
    </source>
</evidence>
<dbReference type="InterPro" id="IPR007197">
    <property type="entry name" value="rSAM"/>
</dbReference>
<keyword evidence="3" id="KW-0949">S-adenosyl-L-methionine</keyword>
<evidence type="ECO:0000256" key="3">
    <source>
        <dbReference type="ARBA" id="ARBA00022691"/>
    </source>
</evidence>
<dbReference type="SFLD" id="SFLDS00029">
    <property type="entry name" value="Radical_SAM"/>
    <property type="match status" value="1"/>
</dbReference>
<dbReference type="GO" id="GO:0003824">
    <property type="term" value="F:catalytic activity"/>
    <property type="evidence" value="ECO:0007669"/>
    <property type="project" value="InterPro"/>
</dbReference>
<dbReference type="InterPro" id="IPR050377">
    <property type="entry name" value="Radical_SAM_PqqE_MftC-like"/>
</dbReference>
<dbReference type="GO" id="GO:0046872">
    <property type="term" value="F:metal ion binding"/>
    <property type="evidence" value="ECO:0007669"/>
    <property type="project" value="UniProtKB-KW"/>
</dbReference>
<name>A0A3E0H6T7_9PSEU</name>
<dbReference type="SMART" id="SM00729">
    <property type="entry name" value="Elp3"/>
    <property type="match status" value="1"/>
</dbReference>
<sequence>MDGPHVVVWDITHACPLRCEHCYSEAGRRPARQLDRDDLLRVADAVIEMGPALVDLCGGEPLVVREIFEVAERLRGAGILVALYTGGWPLSAEMVPRLAESCDRVVVSVDGATAEVHDRLRGRAGSFDRAMRALELLDGAGDIRFAIDCAVMRSNFDQLASYCTDIAPRFSNLRRIGFEAATPFGLASRAGFALHELVTEEQWARLADDALRAELQALAPQSVLVETTDNRCVMMHPDDEIGPGSQAMFVEADGSVRAMTFYEGTVGNLRLEPWEVLWQRAIARWRDPVVTETLAPVRTMRQWADAVRTLDRHFASAEDLARIDNRPMYPLLVY</sequence>
<dbReference type="AlphaFoldDB" id="A0A3E0H6T7"/>
<dbReference type="SUPFAM" id="SSF102114">
    <property type="entry name" value="Radical SAM enzymes"/>
    <property type="match status" value="1"/>
</dbReference>
<keyword evidence="4" id="KW-0479">Metal-binding</keyword>
<dbReference type="RefSeq" id="WP_116179072.1">
    <property type="nucleotide sequence ID" value="NZ_CP144375.1"/>
</dbReference>
<evidence type="ECO:0000256" key="4">
    <source>
        <dbReference type="ARBA" id="ARBA00022723"/>
    </source>
</evidence>
<organism evidence="8 9">
    <name type="scientific">Kutzneria buriramensis</name>
    <dbReference type="NCBI Taxonomy" id="1045776"/>
    <lineage>
        <taxon>Bacteria</taxon>
        <taxon>Bacillati</taxon>
        <taxon>Actinomycetota</taxon>
        <taxon>Actinomycetes</taxon>
        <taxon>Pseudonocardiales</taxon>
        <taxon>Pseudonocardiaceae</taxon>
        <taxon>Kutzneria</taxon>
    </lineage>
</organism>
<comment type="caution">
    <text evidence="8">The sequence shown here is derived from an EMBL/GenBank/DDBJ whole genome shotgun (WGS) entry which is preliminary data.</text>
</comment>
<dbReference type="SFLD" id="SFLDG01067">
    <property type="entry name" value="SPASM/twitch_domain_containing"/>
    <property type="match status" value="1"/>
</dbReference>
<dbReference type="InterPro" id="IPR013785">
    <property type="entry name" value="Aldolase_TIM"/>
</dbReference>
<dbReference type="PIRSF" id="PIRSF037420">
    <property type="entry name" value="PQQ_syn_pqqE"/>
    <property type="match status" value="1"/>
</dbReference>
<dbReference type="InterPro" id="IPR058240">
    <property type="entry name" value="rSAM_sf"/>
</dbReference>
<dbReference type="Gene3D" id="3.20.20.70">
    <property type="entry name" value="Aldolase class I"/>
    <property type="match status" value="1"/>
</dbReference>
<dbReference type="OrthoDB" id="9782387at2"/>
<comment type="cofactor">
    <cofactor evidence="1">
        <name>[4Fe-4S] cluster</name>
        <dbReference type="ChEBI" id="CHEBI:49883"/>
    </cofactor>
</comment>
<dbReference type="PANTHER" id="PTHR11228:SF7">
    <property type="entry name" value="PQQA PEPTIDE CYCLASE"/>
    <property type="match status" value="1"/>
</dbReference>
<evidence type="ECO:0000256" key="1">
    <source>
        <dbReference type="ARBA" id="ARBA00001966"/>
    </source>
</evidence>
<dbReference type="Proteomes" id="UP000256269">
    <property type="component" value="Unassembled WGS sequence"/>
</dbReference>
<dbReference type="GO" id="GO:0051539">
    <property type="term" value="F:4 iron, 4 sulfur cluster binding"/>
    <property type="evidence" value="ECO:0007669"/>
    <property type="project" value="UniProtKB-KW"/>
</dbReference>
<keyword evidence="9" id="KW-1185">Reference proteome</keyword>
<feature type="domain" description="Radical SAM core" evidence="7">
    <location>
        <begin position="1"/>
        <end position="221"/>
    </location>
</feature>
<dbReference type="Pfam" id="PF04055">
    <property type="entry name" value="Radical_SAM"/>
    <property type="match status" value="1"/>
</dbReference>
<dbReference type="InterPro" id="IPR017200">
    <property type="entry name" value="PqqE-like"/>
</dbReference>
<evidence type="ECO:0000256" key="6">
    <source>
        <dbReference type="ARBA" id="ARBA00023014"/>
    </source>
</evidence>
<evidence type="ECO:0000259" key="7">
    <source>
        <dbReference type="PROSITE" id="PS51918"/>
    </source>
</evidence>
<dbReference type="PROSITE" id="PS51918">
    <property type="entry name" value="RADICAL_SAM"/>
    <property type="match status" value="1"/>
</dbReference>
<proteinExistence type="predicted"/>
<evidence type="ECO:0000313" key="9">
    <source>
        <dbReference type="Proteomes" id="UP000256269"/>
    </source>
</evidence>
<keyword evidence="2" id="KW-0004">4Fe-4S</keyword>
<accession>A0A3E0H6T7</accession>
<keyword evidence="6" id="KW-0411">Iron-sulfur</keyword>
<protein>
    <submittedName>
        <fullName evidence="8">MoaA/NifB/PqqE/SkfB family radical SAM enzyme</fullName>
    </submittedName>
</protein>